<keyword evidence="2" id="KW-1133">Transmembrane helix</keyword>
<evidence type="ECO:0000256" key="2">
    <source>
        <dbReference type="SAM" id="Phobius"/>
    </source>
</evidence>
<dbReference type="STRING" id="27342.A0A0H2S407"/>
<dbReference type="EMBL" id="KQ085892">
    <property type="protein sequence ID" value="KLO18719.1"/>
    <property type="molecule type" value="Genomic_DNA"/>
</dbReference>
<reference evidence="4 5" key="1">
    <citation type="submission" date="2015-04" db="EMBL/GenBank/DDBJ databases">
        <title>Complete genome sequence of Schizopora paradoxa KUC8140, a cosmopolitan wood degrader in East Asia.</title>
        <authorList>
            <consortium name="DOE Joint Genome Institute"/>
            <person name="Min B."/>
            <person name="Park H."/>
            <person name="Jang Y."/>
            <person name="Kim J.-J."/>
            <person name="Kim K.H."/>
            <person name="Pangilinan J."/>
            <person name="Lipzen A."/>
            <person name="Riley R."/>
            <person name="Grigoriev I.V."/>
            <person name="Spatafora J.W."/>
            <person name="Choi I.-G."/>
        </authorList>
    </citation>
    <scope>NUCLEOTIDE SEQUENCE [LARGE SCALE GENOMIC DNA]</scope>
    <source>
        <strain evidence="4 5">KUC8140</strain>
    </source>
</reference>
<keyword evidence="2" id="KW-0812">Transmembrane</keyword>
<keyword evidence="2" id="KW-0472">Membrane</keyword>
<dbReference type="Gene3D" id="2.60.120.260">
    <property type="entry name" value="Galactose-binding domain-like"/>
    <property type="match status" value="1"/>
</dbReference>
<feature type="chain" id="PRO_5005202012" description="Mid2 domain-containing protein" evidence="3">
    <location>
        <begin position="19"/>
        <end position="348"/>
    </location>
</feature>
<evidence type="ECO:0000313" key="4">
    <source>
        <dbReference type="EMBL" id="KLO18719.1"/>
    </source>
</evidence>
<dbReference type="Proteomes" id="UP000053477">
    <property type="component" value="Unassembled WGS sequence"/>
</dbReference>
<evidence type="ECO:0000256" key="1">
    <source>
        <dbReference type="SAM" id="MobiDB-lite"/>
    </source>
</evidence>
<protein>
    <recommendedName>
        <fullName evidence="6">Mid2 domain-containing protein</fullName>
    </recommendedName>
</protein>
<feature type="compositionally biased region" description="Low complexity" evidence="1">
    <location>
        <begin position="183"/>
        <end position="200"/>
    </location>
</feature>
<evidence type="ECO:0008006" key="6">
    <source>
        <dbReference type="Google" id="ProtNLM"/>
    </source>
</evidence>
<name>A0A0H2S407_9AGAM</name>
<sequence>MRSLIVILLTTLIGNVSCGFLNVSIDDTSGDPTTGAHVTYGPTNAWSSSGTPCSPLDIQSDKVYNKTWHTGVYTNNTDPVWASVPFTGSAIYVWGVLATCSGSNISEASIGFTIDGKAMGKFKEPSTNASDAVQYNVLLFSSTGLNNTNHTLIMGVGGGNQSAYAILDKIVYTVSVADQPSSTISSTLTTTRTPNITSSRQSSLRSTATLQASSMNNTTITSVSSAAESTSTSADASQNTAVSSSKVATGTIVGGLLGGCAAVAVAFLLTRWIWAARQRKAQSDLEDRYQFIDRDNLDCSSVEMQENKSRDPSVLNISRMRDSVLRSSKKLFPVMLLPNRDGFPSTSH</sequence>
<proteinExistence type="predicted"/>
<feature type="transmembrane region" description="Helical" evidence="2">
    <location>
        <begin position="252"/>
        <end position="274"/>
    </location>
</feature>
<evidence type="ECO:0000313" key="5">
    <source>
        <dbReference type="Proteomes" id="UP000053477"/>
    </source>
</evidence>
<dbReference type="AlphaFoldDB" id="A0A0H2S407"/>
<dbReference type="OrthoDB" id="3245657at2759"/>
<dbReference type="InParanoid" id="A0A0H2S407"/>
<keyword evidence="3" id="KW-0732">Signal</keyword>
<keyword evidence="5" id="KW-1185">Reference proteome</keyword>
<accession>A0A0H2S407</accession>
<feature type="signal peptide" evidence="3">
    <location>
        <begin position="1"/>
        <end position="18"/>
    </location>
</feature>
<feature type="region of interest" description="Disordered" evidence="1">
    <location>
        <begin position="183"/>
        <end position="204"/>
    </location>
</feature>
<organism evidence="4 5">
    <name type="scientific">Schizopora paradoxa</name>
    <dbReference type="NCBI Taxonomy" id="27342"/>
    <lineage>
        <taxon>Eukaryota</taxon>
        <taxon>Fungi</taxon>
        <taxon>Dikarya</taxon>
        <taxon>Basidiomycota</taxon>
        <taxon>Agaricomycotina</taxon>
        <taxon>Agaricomycetes</taxon>
        <taxon>Hymenochaetales</taxon>
        <taxon>Schizoporaceae</taxon>
        <taxon>Schizopora</taxon>
    </lineage>
</organism>
<gene>
    <name evidence="4" type="ORF">SCHPADRAFT_886012</name>
</gene>
<evidence type="ECO:0000256" key="3">
    <source>
        <dbReference type="SAM" id="SignalP"/>
    </source>
</evidence>